<evidence type="ECO:0000313" key="1">
    <source>
        <dbReference type="EMBL" id="GLG90291.1"/>
    </source>
</evidence>
<evidence type="ECO:0000313" key="2">
    <source>
        <dbReference type="Proteomes" id="UP001145094"/>
    </source>
</evidence>
<protein>
    <recommendedName>
        <fullName evidence="3">DUF1819 family protein</fullName>
    </recommendedName>
</protein>
<dbReference type="InterPro" id="IPR023137">
    <property type="entry name" value="BrxA_sf"/>
</dbReference>
<dbReference type="Proteomes" id="UP001145094">
    <property type="component" value="Unassembled WGS sequence"/>
</dbReference>
<name>A0A9W6FFU9_9FIRM</name>
<evidence type="ECO:0008006" key="3">
    <source>
        <dbReference type="Google" id="ProtNLM"/>
    </source>
</evidence>
<proteinExistence type="predicted"/>
<dbReference type="Gene3D" id="1.10.3540.10">
    <property type="entry name" value="uncharacterized protein from magnetospirillum magneticum domain"/>
    <property type="match status" value="1"/>
</dbReference>
<organism evidence="1 2">
    <name type="scientific">Sellimonas catena</name>
    <dbReference type="NCBI Taxonomy" id="2994035"/>
    <lineage>
        <taxon>Bacteria</taxon>
        <taxon>Bacillati</taxon>
        <taxon>Bacillota</taxon>
        <taxon>Clostridia</taxon>
        <taxon>Lachnospirales</taxon>
        <taxon>Lachnospiraceae</taxon>
        <taxon>Sellimonas</taxon>
    </lineage>
</organism>
<reference evidence="1" key="2">
    <citation type="submission" date="2022-11" db="EMBL/GenBank/DDBJ databases">
        <title>Draft genome sequence of Sellimonas catena strain 18CBH55.</title>
        <authorList>
            <person name="Atsushi H."/>
            <person name="Moriya O."/>
            <person name="Mitsuo S."/>
        </authorList>
    </citation>
    <scope>NUCLEOTIDE SEQUENCE</scope>
    <source>
        <strain evidence="1">18CBH55</strain>
    </source>
</reference>
<dbReference type="EMBL" id="BSCH01000010">
    <property type="protein sequence ID" value="GLG90291.1"/>
    <property type="molecule type" value="Genomic_DNA"/>
</dbReference>
<sequence>MIEMRVLSAPFVCRTKDLLWYRETKQCIELLKEGKTLDEIKELSQNENIFNAASSSRADNIRVVTARRVKAVNEEFLDFFTSQDAMTQKQLCIVLVMLTDRTFYEFMNNIFREKMILGVSELFDSDLIGFVHRLQESDERIAKWSDAAVIKVRDNYKHILKEAEFISESGTTREIVRPIVSDAMKTFLQDEGLTPIYKILAGENV</sequence>
<reference evidence="1" key="1">
    <citation type="submission" date="2022-11" db="EMBL/GenBank/DDBJ databases">
        <title>Draft genome sequence of Sellimonas catena strain 18CBH55.</title>
        <authorList>
            <person name="Hisatomi A."/>
            <person name="Ohkuma M."/>
            <person name="Sakamoto M."/>
        </authorList>
    </citation>
    <scope>NUCLEOTIDE SEQUENCE</scope>
    <source>
        <strain evidence="1">18CBH55</strain>
    </source>
</reference>
<reference evidence="1" key="3">
    <citation type="journal article" date="2023" name="Int. J. Syst. Evol. Microbiol.">
        <title>Sellimonas catena sp. nov., isolated from human faeces.</title>
        <authorList>
            <person name="Hisatomi A."/>
            <person name="Ohkuma M."/>
            <person name="Sakamoto M."/>
        </authorList>
    </citation>
    <scope>NUCLEOTIDE SEQUENCE</scope>
    <source>
        <strain evidence="1">18CBH55</strain>
    </source>
</reference>
<dbReference type="RefSeq" id="WP_118637683.1">
    <property type="nucleotide sequence ID" value="NZ_BSCH01000010.1"/>
</dbReference>
<dbReference type="Pfam" id="PF08849">
    <property type="entry name" value="BrxA"/>
    <property type="match status" value="1"/>
</dbReference>
<accession>A0A9W6FFU9</accession>
<gene>
    <name evidence="1" type="ORF">Selli2_17180</name>
</gene>
<dbReference type="InterPro" id="IPR014948">
    <property type="entry name" value="BrxA"/>
</dbReference>
<comment type="caution">
    <text evidence="1">The sequence shown here is derived from an EMBL/GenBank/DDBJ whole genome shotgun (WGS) entry which is preliminary data.</text>
</comment>
<dbReference type="AlphaFoldDB" id="A0A9W6FFU9"/>